<protein>
    <recommendedName>
        <fullName evidence="2">Repressor of RNA polymerase III transcription MAF1</fullName>
    </recommendedName>
</protein>
<comment type="similarity">
    <text evidence="1 2">Belongs to the MAF1 family.</text>
</comment>
<comment type="caution">
    <text evidence="3">The sequence shown here is derived from an EMBL/GenBank/DDBJ whole genome shotgun (WGS) entry which is preliminary data.</text>
</comment>
<dbReference type="Gene3D" id="3.40.1000.50">
    <property type="entry name" value="Repressor of RNA polymerase III transcription Maf1"/>
    <property type="match status" value="2"/>
</dbReference>
<dbReference type="PIRSF" id="PIRSF037240">
    <property type="entry name" value="RNA_polIII_Trep_MAF1"/>
    <property type="match status" value="1"/>
</dbReference>
<dbReference type="Proteomes" id="UP001347796">
    <property type="component" value="Unassembled WGS sequence"/>
</dbReference>
<keyword evidence="2" id="KW-0804">Transcription</keyword>
<keyword evidence="2" id="KW-0805">Transcription regulation</keyword>
<organism evidence="3 4">
    <name type="scientific">Patella caerulea</name>
    <name type="common">Rayed Mediterranean limpet</name>
    <dbReference type="NCBI Taxonomy" id="87958"/>
    <lineage>
        <taxon>Eukaryota</taxon>
        <taxon>Metazoa</taxon>
        <taxon>Spiralia</taxon>
        <taxon>Lophotrochozoa</taxon>
        <taxon>Mollusca</taxon>
        <taxon>Gastropoda</taxon>
        <taxon>Patellogastropoda</taxon>
        <taxon>Patelloidea</taxon>
        <taxon>Patellidae</taxon>
        <taxon>Patella</taxon>
    </lineage>
</organism>
<accession>A0AAN8K8A2</accession>
<dbReference type="PANTHER" id="PTHR22504">
    <property type="entry name" value="REPRESSOR OF RNA POLYMERASE III TRANSCRIPTION MAF1"/>
    <property type="match status" value="1"/>
</dbReference>
<dbReference type="FunFam" id="3.40.1000.50:FF:000003">
    <property type="entry name" value="Repressor of RNA polymerase III transcription MAF1"/>
    <property type="match status" value="1"/>
</dbReference>
<gene>
    <name evidence="3" type="ORF">SNE40_008502</name>
</gene>
<dbReference type="EMBL" id="JAZGQO010000006">
    <property type="protein sequence ID" value="KAK6186469.1"/>
    <property type="molecule type" value="Genomic_DNA"/>
</dbReference>
<keyword evidence="2" id="KW-0539">Nucleus</keyword>
<dbReference type="AlphaFoldDB" id="A0AAN8K8A2"/>
<dbReference type="GO" id="GO:0016480">
    <property type="term" value="P:negative regulation of transcription by RNA polymerase III"/>
    <property type="evidence" value="ECO:0007669"/>
    <property type="project" value="UniProtKB-UniRule"/>
</dbReference>
<reference evidence="3 4" key="1">
    <citation type="submission" date="2024-01" db="EMBL/GenBank/DDBJ databases">
        <title>The genome of the rayed Mediterranean limpet Patella caerulea (Linnaeus, 1758).</title>
        <authorList>
            <person name="Anh-Thu Weber A."/>
            <person name="Halstead-Nussloch G."/>
        </authorList>
    </citation>
    <scope>NUCLEOTIDE SEQUENCE [LARGE SCALE GENOMIC DNA]</scope>
    <source>
        <strain evidence="3">AATW-2023a</strain>
        <tissue evidence="3">Whole specimen</tissue>
    </source>
</reference>
<evidence type="ECO:0000313" key="4">
    <source>
        <dbReference type="Proteomes" id="UP001347796"/>
    </source>
</evidence>
<proteinExistence type="inferred from homology"/>
<evidence type="ECO:0000256" key="2">
    <source>
        <dbReference type="PIRNR" id="PIRNR037240"/>
    </source>
</evidence>
<evidence type="ECO:0000256" key="1">
    <source>
        <dbReference type="ARBA" id="ARBA00006231"/>
    </source>
</evidence>
<comment type="subcellular location">
    <subcellularLocation>
        <location evidence="2">Nucleus</location>
    </subcellularLocation>
</comment>
<dbReference type="Pfam" id="PF09174">
    <property type="entry name" value="Maf1"/>
    <property type="match status" value="1"/>
</dbReference>
<keyword evidence="4" id="KW-1185">Reference proteome</keyword>
<name>A0AAN8K8A2_PATCE</name>
<dbReference type="PANTHER" id="PTHR22504:SF0">
    <property type="entry name" value="REPRESSOR OF RNA POLYMERASE III TRANSCRIPTION MAF1 HOMOLOG"/>
    <property type="match status" value="1"/>
</dbReference>
<dbReference type="GO" id="GO:0005634">
    <property type="term" value="C:nucleus"/>
    <property type="evidence" value="ECO:0007669"/>
    <property type="project" value="UniProtKB-SubCell"/>
</dbReference>
<keyword evidence="2" id="KW-0678">Repressor</keyword>
<dbReference type="InterPro" id="IPR015257">
    <property type="entry name" value="Maf1"/>
</dbReference>
<comment type="function">
    <text evidence="2">Element of the TORC1 signaling pathway that acts as a mediator of diverse signals and that represses RNA polymerase III transcription. Inhibits the de novo assembly of TFIIIB onto DNA.</text>
</comment>
<sequence length="238" mass="26927">MKLLENSKFEAVNSSLCMEMENCRIDGRIESYSCKMAGNDKRLFKLLSNENSQNSGGLQALSPPQSTVSHSPLNLRTYSKSYDGSSEGYLCDTISTKTLFYLISTLNASFQPDYDFSNAKSDEFSREPSLQWVTNAVDTQLFATAGDIFGAFKQQFWTALDEEICLSECDIYSYNPDLNSDPYGEEGCIWSFNYFFYNRKLKRIVFFTCRAASVSFVDSGIGTDMSMDMDEDSLHMDL</sequence>
<dbReference type="GO" id="GO:0000994">
    <property type="term" value="F:RNA polymerase III core binding"/>
    <property type="evidence" value="ECO:0007669"/>
    <property type="project" value="TreeGrafter"/>
</dbReference>
<dbReference type="InterPro" id="IPR038564">
    <property type="entry name" value="Maf1_sf"/>
</dbReference>
<evidence type="ECO:0000313" key="3">
    <source>
        <dbReference type="EMBL" id="KAK6186469.1"/>
    </source>
</evidence>